<dbReference type="GO" id="GO:0016779">
    <property type="term" value="F:nucleotidyltransferase activity"/>
    <property type="evidence" value="ECO:0007669"/>
    <property type="project" value="UniProtKB-KW"/>
</dbReference>
<keyword evidence="5" id="KW-0479">Metal-binding</keyword>
<evidence type="ECO:0000256" key="7">
    <source>
        <dbReference type="ARBA" id="ARBA00022800"/>
    </source>
</evidence>
<comment type="cofactor">
    <cofactor evidence="1">
        <name>Mg(2+)</name>
        <dbReference type="ChEBI" id="CHEBI:18420"/>
    </cofactor>
</comment>
<evidence type="ECO:0000256" key="6">
    <source>
        <dbReference type="ARBA" id="ARBA00022741"/>
    </source>
</evidence>
<evidence type="ECO:0000313" key="13">
    <source>
        <dbReference type="EMBL" id="CUT00094.1"/>
    </source>
</evidence>
<keyword evidence="10 11" id="KW-0694">RNA-binding</keyword>
<evidence type="ECO:0000313" key="14">
    <source>
        <dbReference type="Proteomes" id="UP000199197"/>
    </source>
</evidence>
<evidence type="ECO:0000256" key="3">
    <source>
        <dbReference type="ARBA" id="ARBA00022694"/>
    </source>
</evidence>
<evidence type="ECO:0000256" key="10">
    <source>
        <dbReference type="ARBA" id="ARBA00022884"/>
    </source>
</evidence>
<keyword evidence="14" id="KW-1185">Reference proteome</keyword>
<dbReference type="SMART" id="SM00471">
    <property type="entry name" value="HDc"/>
    <property type="match status" value="1"/>
</dbReference>
<evidence type="ECO:0000259" key="12">
    <source>
        <dbReference type="SMART" id="SM00471"/>
    </source>
</evidence>
<dbReference type="Gene3D" id="1.10.246.80">
    <property type="match status" value="1"/>
</dbReference>
<dbReference type="InterPro" id="IPR003607">
    <property type="entry name" value="HD/PDEase_dom"/>
</dbReference>
<dbReference type="Proteomes" id="UP000199197">
    <property type="component" value="Unassembled WGS sequence"/>
</dbReference>
<dbReference type="GO" id="GO:0042245">
    <property type="term" value="P:RNA repair"/>
    <property type="evidence" value="ECO:0007669"/>
    <property type="project" value="UniProtKB-KW"/>
</dbReference>
<dbReference type="RefSeq" id="WP_092348822.1">
    <property type="nucleotide sequence ID" value="NZ_CZVW01000007.1"/>
</dbReference>
<keyword evidence="7" id="KW-0692">RNA repair</keyword>
<dbReference type="InterPro" id="IPR043519">
    <property type="entry name" value="NT_sf"/>
</dbReference>
<keyword evidence="4" id="KW-0548">Nucleotidyltransferase</keyword>
<dbReference type="Pfam" id="PF01743">
    <property type="entry name" value="PolyA_pol"/>
    <property type="match status" value="1"/>
</dbReference>
<dbReference type="InterPro" id="IPR032828">
    <property type="entry name" value="PolyA_RNA-bd"/>
</dbReference>
<dbReference type="Gene3D" id="1.10.3090.10">
    <property type="entry name" value="cca-adding enzyme, domain 2"/>
    <property type="match status" value="1"/>
</dbReference>
<evidence type="ECO:0000256" key="4">
    <source>
        <dbReference type="ARBA" id="ARBA00022695"/>
    </source>
</evidence>
<dbReference type="InterPro" id="IPR006675">
    <property type="entry name" value="HDIG_dom"/>
</dbReference>
<evidence type="ECO:0000256" key="11">
    <source>
        <dbReference type="RuleBase" id="RU003953"/>
    </source>
</evidence>
<protein>
    <submittedName>
        <fullName evidence="13">HDIG domain-containing protein</fullName>
    </submittedName>
</protein>
<dbReference type="SUPFAM" id="SSF81301">
    <property type="entry name" value="Nucleotidyltransferase"/>
    <property type="match status" value="1"/>
</dbReference>
<comment type="similarity">
    <text evidence="11">Belongs to the tRNA nucleotidyltransferase/poly(A) polymerase family.</text>
</comment>
<dbReference type="Gene3D" id="3.30.460.10">
    <property type="entry name" value="Beta Polymerase, domain 2"/>
    <property type="match status" value="1"/>
</dbReference>
<dbReference type="PANTHER" id="PTHR47545">
    <property type="entry name" value="MULTIFUNCTIONAL CCA PROTEIN"/>
    <property type="match status" value="1"/>
</dbReference>
<dbReference type="GO" id="GO:0003723">
    <property type="term" value="F:RNA binding"/>
    <property type="evidence" value="ECO:0007669"/>
    <property type="project" value="UniProtKB-KW"/>
</dbReference>
<evidence type="ECO:0000256" key="1">
    <source>
        <dbReference type="ARBA" id="ARBA00001946"/>
    </source>
</evidence>
<evidence type="ECO:0000256" key="2">
    <source>
        <dbReference type="ARBA" id="ARBA00022679"/>
    </source>
</evidence>
<dbReference type="GO" id="GO:0046872">
    <property type="term" value="F:metal ion binding"/>
    <property type="evidence" value="ECO:0007669"/>
    <property type="project" value="UniProtKB-KW"/>
</dbReference>
<dbReference type="GO" id="GO:0005524">
    <property type="term" value="F:ATP binding"/>
    <property type="evidence" value="ECO:0007669"/>
    <property type="project" value="UniProtKB-KW"/>
</dbReference>
<keyword evidence="3" id="KW-0819">tRNA processing</keyword>
<reference evidence="14" key="1">
    <citation type="submission" date="2015-11" db="EMBL/GenBank/DDBJ databases">
        <authorList>
            <person name="Varghese N."/>
        </authorList>
    </citation>
    <scope>NUCLEOTIDE SEQUENCE [LARGE SCALE GENOMIC DNA]</scope>
    <source>
        <strain evidence="14">JGI-23</strain>
    </source>
</reference>
<sequence length="494" mass="57004">MTFPVAKNFTEDRIEIKDELVKTVGKIADENKFEAYVVGGYVRDLLLGKEVKDVDFLVIGEGLKFAKIVAKYFGKKVTVYAQFRTAMIMLDDRKIEFVGARKESYRKDSRKPIVEDGTLDDDLARRDFTINAIAVSINEETFGKIIDPFNGREDLKNKIIRTPLDPERTFDDDPLRMMRAIRFASQLEFQIEERTFEAIKKMKDRISIVSQERITDEFLKIMMSDKPSIGLKLMQETSLMRIILPEVAELEGTEQRTSSEDENTARYHHKDVFQHTCQVVDNLARVTDNVWLRLAGLFHDIAKPRTKAFKEGVGWTFYGHDILGAKMVRSIFRRMKLPLDKSKYVEKLVRLHLRPMALVDESVTDSAIRRLIVQAGEDLDDLIKLCRADITTRNPKLVQEYSRNYDIVVQRIKEVEEKDRLRAFKSPVNGNEIMQALGLNPGPLVGRLKKAIEEAILEGIIPNDHDKAFEYLMKIKDKIIAEYEQGKKEEKHIG</sequence>
<dbReference type="CDD" id="cd05398">
    <property type="entry name" value="NT_ClassII-CCAase"/>
    <property type="match status" value="1"/>
</dbReference>
<dbReference type="OrthoDB" id="9805698at2"/>
<keyword evidence="8" id="KW-0067">ATP-binding</keyword>
<feature type="domain" description="HD/PDEase" evidence="12">
    <location>
        <begin position="268"/>
        <end position="374"/>
    </location>
</feature>
<keyword evidence="2 11" id="KW-0808">Transferase</keyword>
<dbReference type="SUPFAM" id="SSF81891">
    <property type="entry name" value="Poly A polymerase C-terminal region-like"/>
    <property type="match status" value="1"/>
</dbReference>
<accession>A0A0P1MVN6</accession>
<dbReference type="GO" id="GO:0008033">
    <property type="term" value="P:tRNA processing"/>
    <property type="evidence" value="ECO:0007669"/>
    <property type="project" value="UniProtKB-KW"/>
</dbReference>
<dbReference type="InterPro" id="IPR006674">
    <property type="entry name" value="HD_domain"/>
</dbReference>
<dbReference type="CDD" id="cd00077">
    <property type="entry name" value="HDc"/>
    <property type="match status" value="1"/>
</dbReference>
<dbReference type="Pfam" id="PF12627">
    <property type="entry name" value="PolyA_pol_RNAbd"/>
    <property type="match status" value="1"/>
</dbReference>
<keyword evidence="6" id="KW-0547">Nucleotide-binding</keyword>
<dbReference type="AlphaFoldDB" id="A0A0P1MVN6"/>
<proteinExistence type="inferred from homology"/>
<dbReference type="NCBIfam" id="TIGR00277">
    <property type="entry name" value="HDIG"/>
    <property type="match status" value="1"/>
</dbReference>
<name>A0A0P1MVN6_9BACT</name>
<organism evidence="13 14">
    <name type="scientific">Candidatus Chryseopegocella kryptomonas</name>
    <dbReference type="NCBI Taxonomy" id="1633643"/>
    <lineage>
        <taxon>Bacteria</taxon>
        <taxon>Pseudomonadati</taxon>
        <taxon>Candidatus Kryptoniota</taxon>
        <taxon>Candidatus Chryseopegocella</taxon>
    </lineage>
</organism>
<evidence type="ECO:0000256" key="8">
    <source>
        <dbReference type="ARBA" id="ARBA00022840"/>
    </source>
</evidence>
<dbReference type="PANTHER" id="PTHR47545:SF1">
    <property type="entry name" value="MULTIFUNCTIONAL CCA PROTEIN"/>
    <property type="match status" value="1"/>
</dbReference>
<evidence type="ECO:0000256" key="9">
    <source>
        <dbReference type="ARBA" id="ARBA00022842"/>
    </source>
</evidence>
<dbReference type="InterPro" id="IPR002646">
    <property type="entry name" value="PolA_pol_head_dom"/>
</dbReference>
<keyword evidence="9" id="KW-0460">Magnesium</keyword>
<dbReference type="InterPro" id="IPR050124">
    <property type="entry name" value="tRNA_CCA-adding_enzyme"/>
</dbReference>
<dbReference type="EMBL" id="CZVW01000007">
    <property type="protein sequence ID" value="CUT00094.1"/>
    <property type="molecule type" value="Genomic_DNA"/>
</dbReference>
<evidence type="ECO:0000256" key="5">
    <source>
        <dbReference type="ARBA" id="ARBA00022723"/>
    </source>
</evidence>
<dbReference type="Pfam" id="PF01966">
    <property type="entry name" value="HD"/>
    <property type="match status" value="1"/>
</dbReference>
<gene>
    <name evidence="13" type="ORF">JGI23_00784</name>
</gene>